<dbReference type="EMBL" id="PEBW01000001">
    <property type="protein sequence ID" value="PTQ53385.1"/>
    <property type="molecule type" value="Genomic_DNA"/>
</dbReference>
<dbReference type="PANTHER" id="PTHR38455:SF1">
    <property type="entry name" value="DUF951 DOMAIN-CONTAINING PROTEIN"/>
    <property type="match status" value="1"/>
</dbReference>
<accession>A0A2T5GB20</accession>
<evidence type="ECO:0008006" key="3">
    <source>
        <dbReference type="Google" id="ProtNLM"/>
    </source>
</evidence>
<gene>
    <name evidence="1" type="ORF">BLITH_0465</name>
</gene>
<comment type="caution">
    <text evidence="1">The sequence shown here is derived from an EMBL/GenBank/DDBJ whole genome shotgun (WGS) entry which is preliminary data.</text>
</comment>
<protein>
    <recommendedName>
        <fullName evidence="3">DUF951 domain-containing protein</fullName>
    </recommendedName>
</protein>
<name>A0A2T5GB20_9BACL</name>
<dbReference type="InterPro" id="IPR009296">
    <property type="entry name" value="DUF951"/>
</dbReference>
<dbReference type="PIRSF" id="PIRSF037263">
    <property type="entry name" value="DUF951_bac"/>
    <property type="match status" value="1"/>
</dbReference>
<organism evidence="1 2">
    <name type="scientific">Brockia lithotrophica</name>
    <dbReference type="NCBI Taxonomy" id="933949"/>
    <lineage>
        <taxon>Bacteria</taxon>
        <taxon>Bacillati</taxon>
        <taxon>Bacillota</taxon>
        <taxon>Bacilli</taxon>
        <taxon>Bacillales</taxon>
        <taxon>Bacillales Family X. Incertae Sedis</taxon>
        <taxon>Brockia</taxon>
    </lineage>
</organism>
<sequence>MIHEFRVGDRVRLKKPHACGGDTWEVLFVGADVRLRCTTCGRILLLPRWKLERKLREVVVEGKPLPPSGR</sequence>
<dbReference type="PANTHER" id="PTHR38455">
    <property type="entry name" value="HYPOTHETICAL CYTOSOLIC PROTEIN"/>
    <property type="match status" value="1"/>
</dbReference>
<evidence type="ECO:0000313" key="2">
    <source>
        <dbReference type="Proteomes" id="UP000244016"/>
    </source>
</evidence>
<proteinExistence type="predicted"/>
<evidence type="ECO:0000313" key="1">
    <source>
        <dbReference type="EMBL" id="PTQ53385.1"/>
    </source>
</evidence>
<dbReference type="AlphaFoldDB" id="A0A2T5GB20"/>
<dbReference type="Pfam" id="PF06107">
    <property type="entry name" value="DUF951"/>
    <property type="match status" value="1"/>
</dbReference>
<dbReference type="Proteomes" id="UP000244016">
    <property type="component" value="Unassembled WGS sequence"/>
</dbReference>
<reference evidence="1 2" key="1">
    <citation type="submission" date="2017-08" db="EMBL/GenBank/DDBJ databases">
        <title>Burning lignite coal seam in the remote Altai Mountains harbors a hydrogen-driven thermophilic microbial community.</title>
        <authorList>
            <person name="Kadnikov V.V."/>
            <person name="Mardanov A.V."/>
            <person name="Ivasenko D."/>
            <person name="Beletsky A.V."/>
            <person name="Karnachuk O.V."/>
            <person name="Ravin N.V."/>
        </authorList>
    </citation>
    <scope>NUCLEOTIDE SEQUENCE [LARGE SCALE GENOMIC DNA]</scope>
    <source>
        <strain evidence="1">AL31</strain>
    </source>
</reference>